<evidence type="ECO:0000256" key="8">
    <source>
        <dbReference type="SAM" id="Phobius"/>
    </source>
</evidence>
<protein>
    <recommendedName>
        <fullName evidence="13">Polysaccharide chain length determinant N-terminal domain-containing protein</fullName>
    </recommendedName>
</protein>
<evidence type="ECO:0008006" key="13">
    <source>
        <dbReference type="Google" id="ProtNLM"/>
    </source>
</evidence>
<dbReference type="STRING" id="1714355.BTO28_11320"/>
<evidence type="ECO:0000313" key="12">
    <source>
        <dbReference type="Proteomes" id="UP000188613"/>
    </source>
</evidence>
<dbReference type="InterPro" id="IPR003856">
    <property type="entry name" value="LPS_length_determ_N"/>
</dbReference>
<evidence type="ECO:0000256" key="5">
    <source>
        <dbReference type="ARBA" id="ARBA00022989"/>
    </source>
</evidence>
<dbReference type="Pfam" id="PF13807">
    <property type="entry name" value="GNVR"/>
    <property type="match status" value="1"/>
</dbReference>
<evidence type="ECO:0000256" key="3">
    <source>
        <dbReference type="ARBA" id="ARBA00022475"/>
    </source>
</evidence>
<comment type="similarity">
    <text evidence="2">Belongs to the CpsC/CapA family.</text>
</comment>
<keyword evidence="4 8" id="KW-0812">Transmembrane</keyword>
<evidence type="ECO:0000313" key="11">
    <source>
        <dbReference type="EMBL" id="OMP66626.1"/>
    </source>
</evidence>
<dbReference type="InterPro" id="IPR032807">
    <property type="entry name" value="GNVR"/>
</dbReference>
<keyword evidence="7" id="KW-0175">Coiled coil</keyword>
<feature type="coiled-coil region" evidence="7">
    <location>
        <begin position="156"/>
        <end position="186"/>
    </location>
</feature>
<reference evidence="11 12" key="1">
    <citation type="submission" date="2016-12" db="EMBL/GenBank/DDBJ databases">
        <title>Domibacillus sp. SAB 38T whole genome sequencing.</title>
        <authorList>
            <person name="Verma A."/>
            <person name="Ojha A.K."/>
            <person name="Krishnamurthi S."/>
        </authorList>
    </citation>
    <scope>NUCLEOTIDE SEQUENCE [LARGE SCALE GENOMIC DNA]</scope>
    <source>
        <strain evidence="11 12">SAB 38</strain>
    </source>
</reference>
<comment type="subcellular location">
    <subcellularLocation>
        <location evidence="1">Cell membrane</location>
        <topology evidence="1">Multi-pass membrane protein</topology>
    </subcellularLocation>
</comment>
<organism evidence="11 12">
    <name type="scientific">Domibacillus epiphyticus</name>
    <dbReference type="NCBI Taxonomy" id="1714355"/>
    <lineage>
        <taxon>Bacteria</taxon>
        <taxon>Bacillati</taxon>
        <taxon>Bacillota</taxon>
        <taxon>Bacilli</taxon>
        <taxon>Bacillales</taxon>
        <taxon>Bacillaceae</taxon>
        <taxon>Domibacillus</taxon>
    </lineage>
</organism>
<dbReference type="GO" id="GO:0005886">
    <property type="term" value="C:plasma membrane"/>
    <property type="evidence" value="ECO:0007669"/>
    <property type="project" value="UniProtKB-SubCell"/>
</dbReference>
<evidence type="ECO:0000256" key="2">
    <source>
        <dbReference type="ARBA" id="ARBA00006683"/>
    </source>
</evidence>
<dbReference type="OrthoDB" id="2854392at2"/>
<evidence type="ECO:0000256" key="7">
    <source>
        <dbReference type="SAM" id="Coils"/>
    </source>
</evidence>
<feature type="transmembrane region" description="Helical" evidence="8">
    <location>
        <begin position="283"/>
        <end position="303"/>
    </location>
</feature>
<dbReference type="AlphaFoldDB" id="A0A1V2A6M4"/>
<dbReference type="SUPFAM" id="SSF160355">
    <property type="entry name" value="Bacterial polysaccharide co-polymerase-like"/>
    <property type="match status" value="1"/>
</dbReference>
<evidence type="ECO:0000259" key="9">
    <source>
        <dbReference type="Pfam" id="PF02706"/>
    </source>
</evidence>
<keyword evidence="5 8" id="KW-1133">Transmembrane helix</keyword>
<keyword evidence="3" id="KW-1003">Cell membrane</keyword>
<dbReference type="Proteomes" id="UP000188613">
    <property type="component" value="Unassembled WGS sequence"/>
</dbReference>
<name>A0A1V2A6M4_9BACI</name>
<feature type="domain" description="Polysaccharide chain length determinant N-terminal" evidence="9">
    <location>
        <begin position="3"/>
        <end position="92"/>
    </location>
</feature>
<dbReference type="GO" id="GO:0004713">
    <property type="term" value="F:protein tyrosine kinase activity"/>
    <property type="evidence" value="ECO:0007669"/>
    <property type="project" value="TreeGrafter"/>
</dbReference>
<keyword evidence="12" id="KW-1185">Reference proteome</keyword>
<feature type="transmembrane region" description="Helical" evidence="8">
    <location>
        <begin position="20"/>
        <end position="40"/>
    </location>
</feature>
<dbReference type="PANTHER" id="PTHR32309:SF13">
    <property type="entry name" value="FERRIC ENTEROBACTIN TRANSPORT PROTEIN FEPE"/>
    <property type="match status" value="1"/>
</dbReference>
<evidence type="ECO:0000256" key="6">
    <source>
        <dbReference type="ARBA" id="ARBA00023136"/>
    </source>
</evidence>
<evidence type="ECO:0000256" key="4">
    <source>
        <dbReference type="ARBA" id="ARBA00022692"/>
    </source>
</evidence>
<dbReference type="EMBL" id="MSFI01000019">
    <property type="protein sequence ID" value="OMP66626.1"/>
    <property type="molecule type" value="Genomic_DNA"/>
</dbReference>
<gene>
    <name evidence="11" type="ORF">BTO28_11320</name>
</gene>
<proteinExistence type="inferred from homology"/>
<dbReference type="Pfam" id="PF02706">
    <property type="entry name" value="Wzz"/>
    <property type="match status" value="1"/>
</dbReference>
<dbReference type="PANTHER" id="PTHR32309">
    <property type="entry name" value="TYROSINE-PROTEIN KINASE"/>
    <property type="match status" value="1"/>
</dbReference>
<sequence length="317" mass="35040">MEETIELRELITIVLKGKWLIAAITATAVFIAAIASFLIIDPVYSSTATVSVNNGLVPGKAPAETDAYYNEVITPLAYTERVKSPQVIEQAIGKSGLKHYTVDGVQSNLTVENTANTNLVSLTFKGKTAAESKKMLDAILITMQDSLLTEIQGRINEDIEHYATQAEAEKQNLETLLKQYRQQAETLNLPNSLLLDAVISYNNQYMINLDQESLRGMSDISEESLISLNELSNEVKTTAGVYRNYTNLERQLSAFSEIFRVDNKVLTISAPIENDYSISPKPILNMAIALVVGLMLGIGLVFLRHYWKNSKPLSSTS</sequence>
<feature type="domain" description="Tyrosine-protein kinase G-rich" evidence="10">
    <location>
        <begin position="230"/>
        <end position="305"/>
    </location>
</feature>
<keyword evidence="6 8" id="KW-0472">Membrane</keyword>
<evidence type="ECO:0000259" key="10">
    <source>
        <dbReference type="Pfam" id="PF13807"/>
    </source>
</evidence>
<dbReference type="RefSeq" id="WP_076766305.1">
    <property type="nucleotide sequence ID" value="NZ_MSFI01000019.1"/>
</dbReference>
<dbReference type="InterPro" id="IPR050445">
    <property type="entry name" value="Bact_polysacc_biosynth/exp"/>
</dbReference>
<accession>A0A1V2A6M4</accession>
<comment type="caution">
    <text evidence="11">The sequence shown here is derived from an EMBL/GenBank/DDBJ whole genome shotgun (WGS) entry which is preliminary data.</text>
</comment>
<evidence type="ECO:0000256" key="1">
    <source>
        <dbReference type="ARBA" id="ARBA00004651"/>
    </source>
</evidence>